<protein>
    <submittedName>
        <fullName evidence="3">Outer membrane beta-barrel protein</fullName>
    </submittedName>
</protein>
<feature type="region of interest" description="Disordered" evidence="1">
    <location>
        <begin position="30"/>
        <end position="124"/>
    </location>
</feature>
<feature type="compositionally biased region" description="Basic and acidic residues" evidence="1">
    <location>
        <begin position="35"/>
        <end position="47"/>
    </location>
</feature>
<evidence type="ECO:0000313" key="3">
    <source>
        <dbReference type="EMBL" id="MFD2236219.1"/>
    </source>
</evidence>
<comment type="caution">
    <text evidence="3">The sequence shown here is derived from an EMBL/GenBank/DDBJ whole genome shotgun (WGS) entry which is preliminary data.</text>
</comment>
<organism evidence="3 4">
    <name type="scientific">Aureimonas populi</name>
    <dbReference type="NCBI Taxonomy" id="1701758"/>
    <lineage>
        <taxon>Bacteria</taxon>
        <taxon>Pseudomonadati</taxon>
        <taxon>Pseudomonadota</taxon>
        <taxon>Alphaproteobacteria</taxon>
        <taxon>Hyphomicrobiales</taxon>
        <taxon>Aurantimonadaceae</taxon>
        <taxon>Aureimonas</taxon>
    </lineage>
</organism>
<accession>A0ABW5CG25</accession>
<feature type="signal peptide" evidence="2">
    <location>
        <begin position="1"/>
        <end position="22"/>
    </location>
</feature>
<evidence type="ECO:0000313" key="4">
    <source>
        <dbReference type="Proteomes" id="UP001597371"/>
    </source>
</evidence>
<name>A0ABW5CG25_9HYPH</name>
<dbReference type="InterPro" id="IPR018759">
    <property type="entry name" value="BBP2_2"/>
</dbReference>
<dbReference type="Pfam" id="PF10082">
    <property type="entry name" value="BBP2_2"/>
    <property type="match status" value="1"/>
</dbReference>
<evidence type="ECO:0000256" key="2">
    <source>
        <dbReference type="SAM" id="SignalP"/>
    </source>
</evidence>
<keyword evidence="2" id="KW-0732">Signal</keyword>
<gene>
    <name evidence="3" type="ORF">ACFSKQ_01930</name>
</gene>
<dbReference type="Proteomes" id="UP001597371">
    <property type="component" value="Unassembled WGS sequence"/>
</dbReference>
<reference evidence="4" key="1">
    <citation type="journal article" date="2019" name="Int. J. Syst. Evol. Microbiol.">
        <title>The Global Catalogue of Microorganisms (GCM) 10K type strain sequencing project: providing services to taxonomists for standard genome sequencing and annotation.</title>
        <authorList>
            <consortium name="The Broad Institute Genomics Platform"/>
            <consortium name="The Broad Institute Genome Sequencing Center for Infectious Disease"/>
            <person name="Wu L."/>
            <person name="Ma J."/>
        </authorList>
    </citation>
    <scope>NUCLEOTIDE SEQUENCE [LARGE SCALE GENOMIC DNA]</scope>
    <source>
        <strain evidence="4">ZS-35-S2</strain>
    </source>
</reference>
<evidence type="ECO:0000256" key="1">
    <source>
        <dbReference type="SAM" id="MobiDB-lite"/>
    </source>
</evidence>
<keyword evidence="4" id="KW-1185">Reference proteome</keyword>
<dbReference type="RefSeq" id="WP_377946325.1">
    <property type="nucleotide sequence ID" value="NZ_JBHUIJ010000002.1"/>
</dbReference>
<dbReference type="EMBL" id="JBHUIJ010000002">
    <property type="protein sequence ID" value="MFD2236219.1"/>
    <property type="molecule type" value="Genomic_DNA"/>
</dbReference>
<sequence length="531" mass="56485">MAQRAAPMTVIALALLAGGATAAAQELRPGTLDLRTLDSQDYGRIEDDPSLLRTPPASEEDATTREEVAPDEEEEALPFDLFEGPQTPVSRRENPEGGAAVPAGQYAAPSGTPGEGRPTEPAAAPAAAPFATLGPVRSPTFAAVPVEGRVDPASAALRASLPVRGDDPFAAQGVRLGRLLLLPSIEQEVGYSDNLGADRTEVSGAFTETRASARLLSDWSRHALEINAMAGYRRNFSGEAREEPRIGLDGQLRLDIAQDWSGTLRGALSYAREDAILAEPGLPASERPDILAYSGGAELRRDIGPLTLSVAGDLVREERDSAPSGESRDFTTATLGLRAGYEIAPSLRPFLAASLGQRVFDSDNGGDSLIHALRAGVAFDFTEKLTGEAALGYAWNAPEDGALETLSSPTVDMSLAWSPRRGTDVVLSASTYFDPDESNLTTSTVYETALALRHRATARTEFNGRIGAAFRQGDGPGARDDVTYAAEAGVTHWLNRALALTALARHERFEGDGRDADYTANSLRMGMRWQR</sequence>
<dbReference type="SUPFAM" id="SSF56935">
    <property type="entry name" value="Porins"/>
    <property type="match status" value="1"/>
</dbReference>
<proteinExistence type="predicted"/>
<feature type="chain" id="PRO_5046361953" evidence="2">
    <location>
        <begin position="23"/>
        <end position="531"/>
    </location>
</feature>